<dbReference type="EMBL" id="CM042012">
    <property type="protein sequence ID" value="KAI3751197.1"/>
    <property type="molecule type" value="Genomic_DNA"/>
</dbReference>
<keyword evidence="2" id="KW-1185">Reference proteome</keyword>
<comment type="caution">
    <text evidence="1">The sequence shown here is derived from an EMBL/GenBank/DDBJ whole genome shotgun (WGS) entry which is preliminary data.</text>
</comment>
<protein>
    <submittedName>
        <fullName evidence="1">Uncharacterized protein</fullName>
    </submittedName>
</protein>
<name>A0ACB9DY87_CICIN</name>
<organism evidence="1 2">
    <name type="scientific">Cichorium intybus</name>
    <name type="common">Chicory</name>
    <dbReference type="NCBI Taxonomy" id="13427"/>
    <lineage>
        <taxon>Eukaryota</taxon>
        <taxon>Viridiplantae</taxon>
        <taxon>Streptophyta</taxon>
        <taxon>Embryophyta</taxon>
        <taxon>Tracheophyta</taxon>
        <taxon>Spermatophyta</taxon>
        <taxon>Magnoliopsida</taxon>
        <taxon>eudicotyledons</taxon>
        <taxon>Gunneridae</taxon>
        <taxon>Pentapetalae</taxon>
        <taxon>asterids</taxon>
        <taxon>campanulids</taxon>
        <taxon>Asterales</taxon>
        <taxon>Asteraceae</taxon>
        <taxon>Cichorioideae</taxon>
        <taxon>Cichorieae</taxon>
        <taxon>Cichoriinae</taxon>
        <taxon>Cichorium</taxon>
    </lineage>
</organism>
<reference evidence="1 2" key="2">
    <citation type="journal article" date="2022" name="Mol. Ecol. Resour.">
        <title>The genomes of chicory, endive, great burdock and yacon provide insights into Asteraceae paleo-polyploidization history and plant inulin production.</title>
        <authorList>
            <person name="Fan W."/>
            <person name="Wang S."/>
            <person name="Wang H."/>
            <person name="Wang A."/>
            <person name="Jiang F."/>
            <person name="Liu H."/>
            <person name="Zhao H."/>
            <person name="Xu D."/>
            <person name="Zhang Y."/>
        </authorList>
    </citation>
    <scope>NUCLEOTIDE SEQUENCE [LARGE SCALE GENOMIC DNA]</scope>
    <source>
        <strain evidence="2">cv. Punajuju</strain>
        <tissue evidence="1">Leaves</tissue>
    </source>
</reference>
<reference evidence="2" key="1">
    <citation type="journal article" date="2022" name="Mol. Ecol. Resour.">
        <title>The genomes of chicory, endive, great burdock and yacon provide insights into Asteraceae palaeo-polyploidization history and plant inulin production.</title>
        <authorList>
            <person name="Fan W."/>
            <person name="Wang S."/>
            <person name="Wang H."/>
            <person name="Wang A."/>
            <person name="Jiang F."/>
            <person name="Liu H."/>
            <person name="Zhao H."/>
            <person name="Xu D."/>
            <person name="Zhang Y."/>
        </authorList>
    </citation>
    <scope>NUCLEOTIDE SEQUENCE [LARGE SCALE GENOMIC DNA]</scope>
    <source>
        <strain evidence="2">cv. Punajuju</strain>
    </source>
</reference>
<dbReference type="Proteomes" id="UP001055811">
    <property type="component" value="Linkage Group LG04"/>
</dbReference>
<accession>A0ACB9DY87</accession>
<evidence type="ECO:0000313" key="1">
    <source>
        <dbReference type="EMBL" id="KAI3751197.1"/>
    </source>
</evidence>
<gene>
    <name evidence="1" type="ORF">L2E82_22244</name>
</gene>
<proteinExistence type="predicted"/>
<evidence type="ECO:0000313" key="2">
    <source>
        <dbReference type="Proteomes" id="UP001055811"/>
    </source>
</evidence>
<sequence>MIDLFNSHDDDGGDDDGRIQDNGKLGNKHRQHTSQSLQTSRKSTNKGNNKVQSMDYHMDHRDDGDGDDAHGVPSSD</sequence>